<comment type="caution">
    <text evidence="1">The sequence shown here is derived from an EMBL/GenBank/DDBJ whole genome shotgun (WGS) entry which is preliminary data.</text>
</comment>
<evidence type="ECO:0000313" key="1">
    <source>
        <dbReference type="EMBL" id="CAI5453597.1"/>
    </source>
</evidence>
<keyword evidence="2" id="KW-1185">Reference proteome</keyword>
<proteinExistence type="predicted"/>
<sequence>MFYKAGQLWNYRFQRKIRVLSKKWTKTILNVRRTIIYWLNLKQLFFITGCFTQKSMENGFWLEVSMDNWISMAITWKTWKISDFARI</sequence>
<organism evidence="1 2">
    <name type="scientific">Caenorhabditis angaria</name>
    <dbReference type="NCBI Taxonomy" id="860376"/>
    <lineage>
        <taxon>Eukaryota</taxon>
        <taxon>Metazoa</taxon>
        <taxon>Ecdysozoa</taxon>
        <taxon>Nematoda</taxon>
        <taxon>Chromadorea</taxon>
        <taxon>Rhabditida</taxon>
        <taxon>Rhabditina</taxon>
        <taxon>Rhabditomorpha</taxon>
        <taxon>Rhabditoidea</taxon>
        <taxon>Rhabditidae</taxon>
        <taxon>Peloderinae</taxon>
        <taxon>Caenorhabditis</taxon>
    </lineage>
</organism>
<name>A0A9P1NA97_9PELO</name>
<evidence type="ECO:0000313" key="2">
    <source>
        <dbReference type="Proteomes" id="UP001152747"/>
    </source>
</evidence>
<protein>
    <submittedName>
        <fullName evidence="1">Uncharacterized protein</fullName>
    </submittedName>
</protein>
<dbReference type="Proteomes" id="UP001152747">
    <property type="component" value="Unassembled WGS sequence"/>
</dbReference>
<dbReference type="EMBL" id="CANHGI010000005">
    <property type="protein sequence ID" value="CAI5453597.1"/>
    <property type="molecule type" value="Genomic_DNA"/>
</dbReference>
<dbReference type="AlphaFoldDB" id="A0A9P1NA97"/>
<reference evidence="1" key="1">
    <citation type="submission" date="2022-11" db="EMBL/GenBank/DDBJ databases">
        <authorList>
            <person name="Kikuchi T."/>
        </authorList>
    </citation>
    <scope>NUCLEOTIDE SEQUENCE</scope>
    <source>
        <strain evidence="1">PS1010</strain>
    </source>
</reference>
<gene>
    <name evidence="1" type="ORF">CAMP_LOCUS16234</name>
</gene>
<accession>A0A9P1NA97</accession>